<evidence type="ECO:0000256" key="4">
    <source>
        <dbReference type="ARBA" id="ARBA00022705"/>
    </source>
</evidence>
<keyword evidence="4" id="KW-0235">DNA replication</keyword>
<dbReference type="PANTHER" id="PTHR34388">
    <property type="entry name" value="DNA POLYMERASE III SUBUNIT DELTA"/>
    <property type="match status" value="1"/>
</dbReference>
<comment type="caution">
    <text evidence="8">The sequence shown here is derived from an EMBL/GenBank/DDBJ whole genome shotgun (WGS) entry which is preliminary data.</text>
</comment>
<keyword evidence="9" id="KW-1185">Reference proteome</keyword>
<dbReference type="AlphaFoldDB" id="A0A369TT54"/>
<dbReference type="OrthoDB" id="9804983at2"/>
<protein>
    <recommendedName>
        <fullName evidence="1">DNA-directed DNA polymerase</fullName>
        <ecNumber evidence="1">2.7.7.7</ecNumber>
    </recommendedName>
</protein>
<dbReference type="Proteomes" id="UP000253977">
    <property type="component" value="Unassembled WGS sequence"/>
</dbReference>
<dbReference type="RefSeq" id="WP_114509429.1">
    <property type="nucleotide sequence ID" value="NZ_QPMK01000002.1"/>
</dbReference>
<keyword evidence="2" id="KW-0808">Transferase</keyword>
<evidence type="ECO:0000256" key="5">
    <source>
        <dbReference type="ARBA" id="ARBA00022932"/>
    </source>
</evidence>
<dbReference type="PANTHER" id="PTHR34388:SF1">
    <property type="entry name" value="DNA POLYMERASE III SUBUNIT DELTA"/>
    <property type="match status" value="1"/>
</dbReference>
<dbReference type="GO" id="GO:0006261">
    <property type="term" value="P:DNA-templated DNA replication"/>
    <property type="evidence" value="ECO:0007669"/>
    <property type="project" value="TreeGrafter"/>
</dbReference>
<dbReference type="InterPro" id="IPR027417">
    <property type="entry name" value="P-loop_NTPase"/>
</dbReference>
<dbReference type="Gene3D" id="1.20.272.10">
    <property type="match status" value="1"/>
</dbReference>
<evidence type="ECO:0000256" key="7">
    <source>
        <dbReference type="ARBA" id="ARBA00049244"/>
    </source>
</evidence>
<keyword evidence="5" id="KW-0239">DNA-directed DNA polymerase</keyword>
<dbReference type="SUPFAM" id="SSF48019">
    <property type="entry name" value="post-AAA+ oligomerization domain-like"/>
    <property type="match status" value="1"/>
</dbReference>
<proteinExistence type="inferred from homology"/>
<comment type="similarity">
    <text evidence="6">Belongs to the DNA polymerase HolA subunit family.</text>
</comment>
<gene>
    <name evidence="8" type="ORF">DU478_02890</name>
</gene>
<sequence>MKLSAREASGYFAKPDPDKTGLLIYGEDAMRVALKRQQVIAALIGPEGEAEMRLARIPGAELRKDPAMLLDAVKAQGFFPGPRVAFVEDATDGLAKTVGAALDAWLPGDAQIVVTAGALKGGSGLRKLFEAHRNAYAAGIYNDPPSRAEIEADLARAGLRDVARPGMDALTALARELDPGDFRQTLEKVALYKLGDEAPLTPEEVALCAPTSTEAEVDEILTVVADGKSAEIGPVMSRLHAQGTNAVTLVIMGTRHFRALHAIAAGAGNVRMNWKQRDAMMRQAQVWGVHKLEMALEILTDTDLQLRSAGQKAPAMALVERALIRLAMLQRR</sequence>
<dbReference type="GO" id="GO:0003887">
    <property type="term" value="F:DNA-directed DNA polymerase activity"/>
    <property type="evidence" value="ECO:0007669"/>
    <property type="project" value="UniProtKB-KW"/>
</dbReference>
<dbReference type="GO" id="GO:0009360">
    <property type="term" value="C:DNA polymerase III complex"/>
    <property type="evidence" value="ECO:0007669"/>
    <property type="project" value="TreeGrafter"/>
</dbReference>
<evidence type="ECO:0000256" key="3">
    <source>
        <dbReference type="ARBA" id="ARBA00022695"/>
    </source>
</evidence>
<evidence type="ECO:0000256" key="2">
    <source>
        <dbReference type="ARBA" id="ARBA00022679"/>
    </source>
</evidence>
<evidence type="ECO:0000256" key="6">
    <source>
        <dbReference type="ARBA" id="ARBA00034754"/>
    </source>
</evidence>
<comment type="catalytic activity">
    <reaction evidence="7">
        <text>DNA(n) + a 2'-deoxyribonucleoside 5'-triphosphate = DNA(n+1) + diphosphate</text>
        <dbReference type="Rhea" id="RHEA:22508"/>
        <dbReference type="Rhea" id="RHEA-COMP:17339"/>
        <dbReference type="Rhea" id="RHEA-COMP:17340"/>
        <dbReference type="ChEBI" id="CHEBI:33019"/>
        <dbReference type="ChEBI" id="CHEBI:61560"/>
        <dbReference type="ChEBI" id="CHEBI:173112"/>
        <dbReference type="EC" id="2.7.7.7"/>
    </reaction>
</comment>
<evidence type="ECO:0000313" key="9">
    <source>
        <dbReference type="Proteomes" id="UP000253977"/>
    </source>
</evidence>
<dbReference type="Gene3D" id="3.40.50.300">
    <property type="entry name" value="P-loop containing nucleotide triphosphate hydrolases"/>
    <property type="match status" value="1"/>
</dbReference>
<organism evidence="8 9">
    <name type="scientific">Thalassococcus profundi</name>
    <dbReference type="NCBI Taxonomy" id="2282382"/>
    <lineage>
        <taxon>Bacteria</taxon>
        <taxon>Pseudomonadati</taxon>
        <taxon>Pseudomonadota</taxon>
        <taxon>Alphaproteobacteria</taxon>
        <taxon>Rhodobacterales</taxon>
        <taxon>Roseobacteraceae</taxon>
        <taxon>Thalassococcus</taxon>
    </lineage>
</organism>
<dbReference type="GO" id="GO:0003677">
    <property type="term" value="F:DNA binding"/>
    <property type="evidence" value="ECO:0007669"/>
    <property type="project" value="InterPro"/>
</dbReference>
<dbReference type="EC" id="2.7.7.7" evidence="1"/>
<evidence type="ECO:0000313" key="8">
    <source>
        <dbReference type="EMBL" id="RDD67615.1"/>
    </source>
</evidence>
<dbReference type="InterPro" id="IPR008921">
    <property type="entry name" value="DNA_pol3_clamp-load_cplx_C"/>
</dbReference>
<name>A0A369TT54_9RHOB</name>
<accession>A0A369TT54</accession>
<dbReference type="EMBL" id="QPMK01000002">
    <property type="protein sequence ID" value="RDD67615.1"/>
    <property type="molecule type" value="Genomic_DNA"/>
</dbReference>
<keyword evidence="3" id="KW-0548">Nucleotidyltransferase</keyword>
<dbReference type="InterPro" id="IPR005790">
    <property type="entry name" value="DNA_polIII_delta"/>
</dbReference>
<evidence type="ECO:0000256" key="1">
    <source>
        <dbReference type="ARBA" id="ARBA00012417"/>
    </source>
</evidence>
<reference evidence="8 9" key="1">
    <citation type="submission" date="2018-07" db="EMBL/GenBank/DDBJ databases">
        <title>Thalassococcus profundi sp. nov., a marine bacterium isolated from deep seawater of Okinawa Trough.</title>
        <authorList>
            <person name="Yu M."/>
        </authorList>
    </citation>
    <scope>NUCLEOTIDE SEQUENCE [LARGE SCALE GENOMIC DNA]</scope>
    <source>
        <strain evidence="8 9">WRAS1</strain>
    </source>
</reference>